<feature type="domain" description="Retrotransposon gag" evidence="1">
    <location>
        <begin position="115"/>
        <end position="205"/>
    </location>
</feature>
<evidence type="ECO:0000259" key="1">
    <source>
        <dbReference type="Pfam" id="PF03732"/>
    </source>
</evidence>
<protein>
    <submittedName>
        <fullName evidence="2">Retrotransposon gag protein</fullName>
    </submittedName>
</protein>
<dbReference type="AlphaFoldDB" id="A0A5B6W819"/>
<gene>
    <name evidence="2" type="ORF">EPI10_011698</name>
</gene>
<dbReference type="OrthoDB" id="1417698at2759"/>
<name>A0A5B6W819_9ROSI</name>
<dbReference type="InterPro" id="IPR005162">
    <property type="entry name" value="Retrotrans_gag_dom"/>
</dbReference>
<dbReference type="PANTHER" id="PTHR33223:SF6">
    <property type="entry name" value="CCHC-TYPE DOMAIN-CONTAINING PROTEIN"/>
    <property type="match status" value="1"/>
</dbReference>
<reference evidence="3" key="1">
    <citation type="journal article" date="2019" name="Plant Biotechnol. J.">
        <title>Genome sequencing of the Australian wild diploid species Gossypium australe highlights disease resistance and delayed gland morphogenesis.</title>
        <authorList>
            <person name="Cai Y."/>
            <person name="Cai X."/>
            <person name="Wang Q."/>
            <person name="Wang P."/>
            <person name="Zhang Y."/>
            <person name="Cai C."/>
            <person name="Xu Y."/>
            <person name="Wang K."/>
            <person name="Zhou Z."/>
            <person name="Wang C."/>
            <person name="Geng S."/>
            <person name="Li B."/>
            <person name="Dong Q."/>
            <person name="Hou Y."/>
            <person name="Wang H."/>
            <person name="Ai P."/>
            <person name="Liu Z."/>
            <person name="Yi F."/>
            <person name="Sun M."/>
            <person name="An G."/>
            <person name="Cheng J."/>
            <person name="Zhang Y."/>
            <person name="Shi Q."/>
            <person name="Xie Y."/>
            <person name="Shi X."/>
            <person name="Chang Y."/>
            <person name="Huang F."/>
            <person name="Chen Y."/>
            <person name="Hong S."/>
            <person name="Mi L."/>
            <person name="Sun Q."/>
            <person name="Zhang L."/>
            <person name="Zhou B."/>
            <person name="Peng R."/>
            <person name="Zhang X."/>
            <person name="Liu F."/>
        </authorList>
    </citation>
    <scope>NUCLEOTIDE SEQUENCE [LARGE SCALE GENOMIC DNA]</scope>
    <source>
        <strain evidence="3">cv. PA1801</strain>
    </source>
</reference>
<comment type="caution">
    <text evidence="2">The sequence shown here is derived from an EMBL/GenBank/DDBJ whole genome shotgun (WGS) entry which is preliminary data.</text>
</comment>
<dbReference type="Pfam" id="PF03732">
    <property type="entry name" value="Retrotrans_gag"/>
    <property type="match status" value="1"/>
</dbReference>
<dbReference type="PANTHER" id="PTHR33223">
    <property type="entry name" value="CCHC-TYPE DOMAIN-CONTAINING PROTEIN"/>
    <property type="match status" value="1"/>
</dbReference>
<dbReference type="Proteomes" id="UP000325315">
    <property type="component" value="Unassembled WGS sequence"/>
</dbReference>
<evidence type="ECO:0000313" key="3">
    <source>
        <dbReference type="Proteomes" id="UP000325315"/>
    </source>
</evidence>
<proteinExistence type="predicted"/>
<evidence type="ECO:0000313" key="2">
    <source>
        <dbReference type="EMBL" id="KAA3477840.1"/>
    </source>
</evidence>
<accession>A0A5B6W819</accession>
<sequence length="271" mass="31409">MSIDQIINLLLVVPGIKWTFRQIRQDRLAQRQAVEMDLENQNEVKGNGATNAHNPILIVDDRDRAIRQYVVPLFNELNLEIRRLKIEAPEFKLKLMMFQMLQTIAGVIEGTLRLKLFPYSLQDTTQQLLNFLPPSLISTWQELAELFLVKYFPSRKNVKLQNEITTFQQMDDESLYEAWKRFKELLCKCPHHEIPHCIQLETFTRMVVDASANGALLFKSYNEAYKIIERIASNNYQWPKNRAPSGRQVAGVHEVDALTSLSAQVSFSLQC</sequence>
<organism evidence="2 3">
    <name type="scientific">Gossypium australe</name>
    <dbReference type="NCBI Taxonomy" id="47621"/>
    <lineage>
        <taxon>Eukaryota</taxon>
        <taxon>Viridiplantae</taxon>
        <taxon>Streptophyta</taxon>
        <taxon>Embryophyta</taxon>
        <taxon>Tracheophyta</taxon>
        <taxon>Spermatophyta</taxon>
        <taxon>Magnoliopsida</taxon>
        <taxon>eudicotyledons</taxon>
        <taxon>Gunneridae</taxon>
        <taxon>Pentapetalae</taxon>
        <taxon>rosids</taxon>
        <taxon>malvids</taxon>
        <taxon>Malvales</taxon>
        <taxon>Malvaceae</taxon>
        <taxon>Malvoideae</taxon>
        <taxon>Gossypium</taxon>
    </lineage>
</organism>
<dbReference type="EMBL" id="SMMG02000004">
    <property type="protein sequence ID" value="KAA3477840.1"/>
    <property type="molecule type" value="Genomic_DNA"/>
</dbReference>
<keyword evidence="3" id="KW-1185">Reference proteome</keyword>